<dbReference type="RefSeq" id="WP_264880809.1">
    <property type="nucleotide sequence ID" value="NZ_JAPDOB010000001.1"/>
</dbReference>
<protein>
    <submittedName>
        <fullName evidence="2">DUF4163 domain-containing protein</fullName>
    </submittedName>
</protein>
<keyword evidence="3" id="KW-1185">Reference proteome</keyword>
<organism evidence="2 3">
    <name type="scientific">Sphingomonas arvum</name>
    <dbReference type="NCBI Taxonomy" id="2992113"/>
    <lineage>
        <taxon>Bacteria</taxon>
        <taxon>Pseudomonadati</taxon>
        <taxon>Pseudomonadota</taxon>
        <taxon>Alphaproteobacteria</taxon>
        <taxon>Sphingomonadales</taxon>
        <taxon>Sphingomonadaceae</taxon>
        <taxon>Sphingomonas</taxon>
    </lineage>
</organism>
<dbReference type="Pfam" id="PF13739">
    <property type="entry name" value="PdaC"/>
    <property type="match status" value="1"/>
</dbReference>
<dbReference type="InterPro" id="IPR025303">
    <property type="entry name" value="PdaC"/>
</dbReference>
<name>A0ABT3JCQ4_9SPHN</name>
<dbReference type="EMBL" id="JAPDOB010000001">
    <property type="protein sequence ID" value="MCW3796842.1"/>
    <property type="molecule type" value="Genomic_DNA"/>
</dbReference>
<evidence type="ECO:0000313" key="2">
    <source>
        <dbReference type="EMBL" id="MCW3796842.1"/>
    </source>
</evidence>
<accession>A0ABT3JCQ4</accession>
<proteinExistence type="predicted"/>
<evidence type="ECO:0000313" key="3">
    <source>
        <dbReference type="Proteomes" id="UP001526246"/>
    </source>
</evidence>
<comment type="caution">
    <text evidence="2">The sequence shown here is derived from an EMBL/GenBank/DDBJ whole genome shotgun (WGS) entry which is preliminary data.</text>
</comment>
<gene>
    <name evidence="2" type="ORF">OMW55_03360</name>
</gene>
<sequence>MLLLLAAAVATTIASKDKYLDFSYKWSTEAAAVTALDRRFRTDAAQQRRRYAVMARQDPRLPYAFDRSWTTAGAGTRLLSLSSLTYSFTGGAHGNTGIKSLLWDRRLAREVTLNTLLQRSGWWDGAIRQPFCTLLDRERTKRRQEPVKRSDLFGDCPPLKDVSLVLADSNKNGRFDRVLVIADPYVAGPYAEGSYEIGLPLTAAMLARLKPEYRSSFEPQPPVQ</sequence>
<reference evidence="2 3" key="1">
    <citation type="submission" date="2022-10" db="EMBL/GenBank/DDBJ databases">
        <title>Sphingomonas sp.</title>
        <authorList>
            <person name="Jin C."/>
        </authorList>
    </citation>
    <scope>NUCLEOTIDE SEQUENCE [LARGE SCALE GENOMIC DNA]</scope>
    <source>
        <strain evidence="2 3">BN140010</strain>
    </source>
</reference>
<dbReference type="Gene3D" id="3.30.565.40">
    <property type="entry name" value="Fervidobacterium nodosum Rt17-B1 like"/>
    <property type="match status" value="1"/>
</dbReference>
<dbReference type="Proteomes" id="UP001526246">
    <property type="component" value="Unassembled WGS sequence"/>
</dbReference>
<feature type="domain" description="Deacetylase PdaC" evidence="1">
    <location>
        <begin position="39"/>
        <end position="96"/>
    </location>
</feature>
<evidence type="ECO:0000259" key="1">
    <source>
        <dbReference type="Pfam" id="PF13739"/>
    </source>
</evidence>